<evidence type="ECO:0000313" key="3">
    <source>
        <dbReference type="Proteomes" id="UP000198211"/>
    </source>
</evidence>
<dbReference type="OrthoDB" id="119343at2759"/>
<feature type="region of interest" description="Disordered" evidence="1">
    <location>
        <begin position="341"/>
        <end position="365"/>
    </location>
</feature>
<sequence>MSLLPEATTVISVISGEMIVKLADGKPHRMSRREVVLPYVFHGFQIVDTFIVIETNHAFDCILGMPWLTRYQPKLNWLVRSVKRRGDFDVSEVFTHLLVSPSDWPHVTVVGQLSKTQSMHRASDDPLCVACSAVVHDVHGRRSPRRRGDNNLAVEQGLPHANEMTVEQGLLYVNEMTVEQRLAYANEMTVEQGLPHEAVERGLAYDDSTGAVDHDFLHLEEGEIEISSSDSDSDISAPSSTSTRKRSPKRRRRRLKPRRTPSPSELLVAQTVNAFEYVEGGPRHQHTLEGATPPKDAKSIIRLPGHSWKHFLRDLKASEIEQICLIIDADSVSPMVNATSASANISARPKSAEPKSKSAREERFETQSWDALREWSTRKNANSRTYSRTRSQLNFLQTAVFITRSISRPWPLPRDQVKAIDDFFENRSQAGHVRESIYPHSSPTFCVKKAT</sequence>
<dbReference type="Gene3D" id="2.40.70.10">
    <property type="entry name" value="Acid Proteases"/>
    <property type="match status" value="1"/>
</dbReference>
<keyword evidence="3" id="KW-1185">Reference proteome</keyword>
<feature type="region of interest" description="Disordered" evidence="1">
    <location>
        <begin position="224"/>
        <end position="265"/>
    </location>
</feature>
<reference evidence="3" key="1">
    <citation type="submission" date="2017-03" db="EMBL/GenBank/DDBJ databases">
        <title>Phytopthora megakarya and P. palmivora, two closely related causual agents of cacao black pod achieved similar genome size and gene model numbers by different mechanisms.</title>
        <authorList>
            <person name="Ali S."/>
            <person name="Shao J."/>
            <person name="Larry D.J."/>
            <person name="Kronmiller B."/>
            <person name="Shen D."/>
            <person name="Strem M.D."/>
            <person name="Melnick R.L."/>
            <person name="Guiltinan M.J."/>
            <person name="Tyler B.M."/>
            <person name="Meinhardt L.W."/>
            <person name="Bailey B.A."/>
        </authorList>
    </citation>
    <scope>NUCLEOTIDE SEQUENCE [LARGE SCALE GENOMIC DNA]</scope>
    <source>
        <strain evidence="3">zdho120</strain>
    </source>
</reference>
<dbReference type="InterPro" id="IPR021109">
    <property type="entry name" value="Peptidase_aspartic_dom_sf"/>
</dbReference>
<dbReference type="InterPro" id="IPR043502">
    <property type="entry name" value="DNA/RNA_pol_sf"/>
</dbReference>
<evidence type="ECO:0000256" key="1">
    <source>
        <dbReference type="SAM" id="MobiDB-lite"/>
    </source>
</evidence>
<evidence type="ECO:0000313" key="2">
    <source>
        <dbReference type="EMBL" id="OWY98959.1"/>
    </source>
</evidence>
<gene>
    <name evidence="2" type="ORF">PHMEG_00030134</name>
</gene>
<dbReference type="Gene3D" id="3.10.10.10">
    <property type="entry name" value="HIV Type 1 Reverse Transcriptase, subunit A, domain 1"/>
    <property type="match status" value="1"/>
</dbReference>
<dbReference type="SUPFAM" id="SSF56672">
    <property type="entry name" value="DNA/RNA polymerases"/>
    <property type="match status" value="1"/>
</dbReference>
<comment type="caution">
    <text evidence="2">The sequence shown here is derived from an EMBL/GenBank/DDBJ whole genome shotgun (WGS) entry which is preliminary data.</text>
</comment>
<feature type="compositionally biased region" description="Low complexity" evidence="1">
    <location>
        <begin position="225"/>
        <end position="242"/>
    </location>
</feature>
<accession>A0A225V3G9</accession>
<feature type="compositionally biased region" description="Basic residues" evidence="1">
    <location>
        <begin position="243"/>
        <end position="259"/>
    </location>
</feature>
<feature type="compositionally biased region" description="Basic and acidic residues" evidence="1">
    <location>
        <begin position="350"/>
        <end position="365"/>
    </location>
</feature>
<feature type="non-terminal residue" evidence="2">
    <location>
        <position position="451"/>
    </location>
</feature>
<protein>
    <submittedName>
        <fullName evidence="2">Polyprotein</fullName>
    </submittedName>
</protein>
<dbReference type="EMBL" id="NBNE01008915">
    <property type="protein sequence ID" value="OWY98959.1"/>
    <property type="molecule type" value="Genomic_DNA"/>
</dbReference>
<dbReference type="Proteomes" id="UP000198211">
    <property type="component" value="Unassembled WGS sequence"/>
</dbReference>
<organism evidence="2 3">
    <name type="scientific">Phytophthora megakarya</name>
    <dbReference type="NCBI Taxonomy" id="4795"/>
    <lineage>
        <taxon>Eukaryota</taxon>
        <taxon>Sar</taxon>
        <taxon>Stramenopiles</taxon>
        <taxon>Oomycota</taxon>
        <taxon>Peronosporomycetes</taxon>
        <taxon>Peronosporales</taxon>
        <taxon>Peronosporaceae</taxon>
        <taxon>Phytophthora</taxon>
    </lineage>
</organism>
<dbReference type="CDD" id="cd00303">
    <property type="entry name" value="retropepsin_like"/>
    <property type="match status" value="1"/>
</dbReference>
<proteinExistence type="predicted"/>
<name>A0A225V3G9_9STRA</name>
<dbReference type="AlphaFoldDB" id="A0A225V3G9"/>